<dbReference type="InterPro" id="IPR036505">
    <property type="entry name" value="Amidase/PGRP_sf"/>
</dbReference>
<evidence type="ECO:0000313" key="6">
    <source>
        <dbReference type="EMBL" id="GGZ28670.1"/>
    </source>
</evidence>
<dbReference type="Gene3D" id="3.40.80.10">
    <property type="entry name" value="Peptidoglycan recognition protein-like"/>
    <property type="match status" value="1"/>
</dbReference>
<dbReference type="GO" id="GO:0009253">
    <property type="term" value="P:peptidoglycan catabolic process"/>
    <property type="evidence" value="ECO:0007669"/>
    <property type="project" value="InterPro"/>
</dbReference>
<dbReference type="EC" id="3.5.1.28" evidence="2"/>
<dbReference type="EMBL" id="BMWX01000003">
    <property type="protein sequence ID" value="GGZ28670.1"/>
    <property type="molecule type" value="Genomic_DNA"/>
</dbReference>
<comment type="catalytic activity">
    <reaction evidence="1">
        <text>Hydrolyzes the link between N-acetylmuramoyl residues and L-amino acid residues in certain cell-wall glycopeptides.</text>
        <dbReference type="EC" id="3.5.1.28"/>
    </reaction>
</comment>
<dbReference type="RefSeq" id="WP_044201856.1">
    <property type="nucleotide sequence ID" value="NZ_BMWX01000003.1"/>
</dbReference>
<evidence type="ECO:0000256" key="4">
    <source>
        <dbReference type="ARBA" id="ARBA00023316"/>
    </source>
</evidence>
<gene>
    <name evidence="6" type="ORF">GCM10007049_22070</name>
</gene>
<protein>
    <recommendedName>
        <fullName evidence="2">N-acetylmuramoyl-L-alanine amidase</fullName>
        <ecNumber evidence="2">3.5.1.28</ecNumber>
    </recommendedName>
</protein>
<dbReference type="AlphaFoldDB" id="A0A918Q1N2"/>
<dbReference type="PANTHER" id="PTHR30417">
    <property type="entry name" value="N-ACETYLMURAMOYL-L-ALANINE AMIDASE AMID"/>
    <property type="match status" value="1"/>
</dbReference>
<comment type="caution">
    <text evidence="6">The sequence shown here is derived from an EMBL/GenBank/DDBJ whole genome shotgun (WGS) entry which is preliminary data.</text>
</comment>
<evidence type="ECO:0000259" key="5">
    <source>
        <dbReference type="SMART" id="SM00644"/>
    </source>
</evidence>
<keyword evidence="4" id="KW-0961">Cell wall biogenesis/degradation</keyword>
<evidence type="ECO:0000256" key="1">
    <source>
        <dbReference type="ARBA" id="ARBA00001561"/>
    </source>
</evidence>
<dbReference type="InterPro" id="IPR051206">
    <property type="entry name" value="NAMLAA_amidase_2"/>
</dbReference>
<dbReference type="SMART" id="SM00644">
    <property type="entry name" value="Ami_2"/>
    <property type="match status" value="1"/>
</dbReference>
<keyword evidence="3" id="KW-0378">Hydrolase</keyword>
<feature type="domain" description="N-acetylmuramoyl-L-alanine amidase" evidence="5">
    <location>
        <begin position="66"/>
        <end position="197"/>
    </location>
</feature>
<dbReference type="SUPFAM" id="SSF55846">
    <property type="entry name" value="N-acetylmuramoyl-L-alanine amidase-like"/>
    <property type="match status" value="1"/>
</dbReference>
<dbReference type="GO" id="GO:0008745">
    <property type="term" value="F:N-acetylmuramoyl-L-alanine amidase activity"/>
    <property type="evidence" value="ECO:0007669"/>
    <property type="project" value="UniProtKB-EC"/>
</dbReference>
<dbReference type="CDD" id="cd06583">
    <property type="entry name" value="PGRP"/>
    <property type="match status" value="1"/>
</dbReference>
<dbReference type="PANTHER" id="PTHR30417:SF1">
    <property type="entry name" value="N-ACETYLMURAMOYL-L-ALANINE AMIDASE AMID"/>
    <property type="match status" value="1"/>
</dbReference>
<evidence type="ECO:0000256" key="2">
    <source>
        <dbReference type="ARBA" id="ARBA00011901"/>
    </source>
</evidence>
<proteinExistence type="predicted"/>
<evidence type="ECO:0000256" key="3">
    <source>
        <dbReference type="ARBA" id="ARBA00022801"/>
    </source>
</evidence>
<name>A0A918Q1N2_9BACT</name>
<keyword evidence="7" id="KW-1185">Reference proteome</keyword>
<evidence type="ECO:0000313" key="7">
    <source>
        <dbReference type="Proteomes" id="UP000619457"/>
    </source>
</evidence>
<dbReference type="GO" id="GO:0019867">
    <property type="term" value="C:outer membrane"/>
    <property type="evidence" value="ECO:0007669"/>
    <property type="project" value="TreeGrafter"/>
</dbReference>
<accession>A0A918Q1N2</accession>
<sequence>MILSSYQRIFLFLSLGIVMYSCSPKPYAQLNKAHQKQVESQVEKITATPPVKENASDSTHLNDLWVGTTNFSIRKPNYIIIHHTAQDSLAQTIHTFTVPHTQVSSHYVVGRDGEVVQMLNDYLRAWHAGRGRWGQDTDLNSSSLGIELDNNGSEPFSEAQISSLLKLLHELKERYNIPAANIIGHSDIAPTRKVDPSPLFPWKTLAENGYGLWYDDFMIMTVDIPVDNENYKTEEVMMELVPAGFNIRNALKIIGYDTSDLPAAIRAFKLHFIQRDIQAPLTENEIRILHNLYQKYY</sequence>
<dbReference type="InterPro" id="IPR002502">
    <property type="entry name" value="Amidase_domain"/>
</dbReference>
<reference evidence="6" key="1">
    <citation type="journal article" date="2014" name="Int. J. Syst. Evol. Microbiol.">
        <title>Complete genome sequence of Corynebacterium casei LMG S-19264T (=DSM 44701T), isolated from a smear-ripened cheese.</title>
        <authorList>
            <consortium name="US DOE Joint Genome Institute (JGI-PGF)"/>
            <person name="Walter F."/>
            <person name="Albersmeier A."/>
            <person name="Kalinowski J."/>
            <person name="Ruckert C."/>
        </authorList>
    </citation>
    <scope>NUCLEOTIDE SEQUENCE</scope>
    <source>
        <strain evidence="6">KCTC 12368</strain>
    </source>
</reference>
<dbReference type="GO" id="GO:0009254">
    <property type="term" value="P:peptidoglycan turnover"/>
    <property type="evidence" value="ECO:0007669"/>
    <property type="project" value="TreeGrafter"/>
</dbReference>
<reference evidence="6" key="2">
    <citation type="submission" date="2020-09" db="EMBL/GenBank/DDBJ databases">
        <authorList>
            <person name="Sun Q."/>
            <person name="Kim S."/>
        </authorList>
    </citation>
    <scope>NUCLEOTIDE SEQUENCE</scope>
    <source>
        <strain evidence="6">KCTC 12368</strain>
    </source>
</reference>
<organism evidence="6 7">
    <name type="scientific">Echinicola pacifica</name>
    <dbReference type="NCBI Taxonomy" id="346377"/>
    <lineage>
        <taxon>Bacteria</taxon>
        <taxon>Pseudomonadati</taxon>
        <taxon>Bacteroidota</taxon>
        <taxon>Cytophagia</taxon>
        <taxon>Cytophagales</taxon>
        <taxon>Cyclobacteriaceae</taxon>
        <taxon>Echinicola</taxon>
    </lineage>
</organism>
<dbReference type="Pfam" id="PF01510">
    <property type="entry name" value="Amidase_2"/>
    <property type="match status" value="1"/>
</dbReference>
<dbReference type="GO" id="GO:0071555">
    <property type="term" value="P:cell wall organization"/>
    <property type="evidence" value="ECO:0007669"/>
    <property type="project" value="UniProtKB-KW"/>
</dbReference>
<dbReference type="Proteomes" id="UP000619457">
    <property type="component" value="Unassembled WGS sequence"/>
</dbReference>